<evidence type="ECO:0000256" key="2">
    <source>
        <dbReference type="ARBA" id="ARBA00008974"/>
    </source>
</evidence>
<dbReference type="GO" id="GO:0022857">
    <property type="term" value="F:transmembrane transporter activity"/>
    <property type="evidence" value="ECO:0007669"/>
    <property type="project" value="InterPro"/>
</dbReference>
<comment type="subcellular location">
    <subcellularLocation>
        <location evidence="1">Membrane</location>
        <topology evidence="1">Multi-pass membrane protein</topology>
    </subcellularLocation>
</comment>
<evidence type="ECO:0000256" key="6">
    <source>
        <dbReference type="ARBA" id="ARBA00023136"/>
    </source>
</evidence>
<reference evidence="9 10" key="1">
    <citation type="submission" date="2018-06" db="EMBL/GenBank/DDBJ databases">
        <title>Genomic Encyclopedia of Archaeal and Bacterial Type Strains, Phase II (KMG-II): from individual species to whole genera.</title>
        <authorList>
            <person name="Goeker M."/>
        </authorList>
    </citation>
    <scope>NUCLEOTIDE SEQUENCE [LARGE SCALE GENOMIC DNA]</scope>
    <source>
        <strain evidence="9 10">ATCC BAA-1881</strain>
    </source>
</reference>
<feature type="transmembrane region" description="Helical" evidence="8">
    <location>
        <begin position="174"/>
        <end position="193"/>
    </location>
</feature>
<dbReference type="AlphaFoldDB" id="A0A326UDC9"/>
<keyword evidence="6 7" id="KW-0472">Membrane</keyword>
<evidence type="ECO:0000256" key="4">
    <source>
        <dbReference type="ARBA" id="ARBA00022692"/>
    </source>
</evidence>
<feature type="transmembrane region" description="Helical" evidence="8">
    <location>
        <begin position="327"/>
        <end position="346"/>
    </location>
</feature>
<evidence type="ECO:0000256" key="8">
    <source>
        <dbReference type="SAM" id="Phobius"/>
    </source>
</evidence>
<evidence type="ECO:0000256" key="7">
    <source>
        <dbReference type="PIRNR" id="PIRNR002744"/>
    </source>
</evidence>
<feature type="transmembrane region" description="Helical" evidence="8">
    <location>
        <begin position="107"/>
        <end position="125"/>
    </location>
</feature>
<feature type="transmembrane region" description="Helical" evidence="8">
    <location>
        <begin position="288"/>
        <end position="307"/>
    </location>
</feature>
<dbReference type="EMBL" id="QKUF01000012">
    <property type="protein sequence ID" value="PZW27396.1"/>
    <property type="molecule type" value="Genomic_DNA"/>
</dbReference>
<dbReference type="Proteomes" id="UP000248806">
    <property type="component" value="Unassembled WGS sequence"/>
</dbReference>
<evidence type="ECO:0000256" key="5">
    <source>
        <dbReference type="ARBA" id="ARBA00022989"/>
    </source>
</evidence>
<keyword evidence="3 7" id="KW-0813">Transport</keyword>
<feature type="transmembrane region" description="Helical" evidence="8">
    <location>
        <begin position="145"/>
        <end position="167"/>
    </location>
</feature>
<comment type="caution">
    <text evidence="9">The sequence shown here is derived from an EMBL/GenBank/DDBJ whole genome shotgun (WGS) entry which is preliminary data.</text>
</comment>
<evidence type="ECO:0000256" key="3">
    <source>
        <dbReference type="ARBA" id="ARBA00022448"/>
    </source>
</evidence>
<dbReference type="RefSeq" id="WP_111323848.1">
    <property type="nucleotide sequence ID" value="NZ_BIFX01000001.1"/>
</dbReference>
<evidence type="ECO:0000313" key="9">
    <source>
        <dbReference type="EMBL" id="PZW27396.1"/>
    </source>
</evidence>
<proteinExistence type="inferred from homology"/>
<protein>
    <submittedName>
        <fullName evidence="9">NCS1 nucleoside transporter family</fullName>
    </submittedName>
</protein>
<keyword evidence="10" id="KW-1185">Reference proteome</keyword>
<dbReference type="InterPro" id="IPR026030">
    <property type="entry name" value="Pur-cyt_permease_Fcy2/21/22"/>
</dbReference>
<keyword evidence="4 8" id="KW-0812">Transmembrane</keyword>
<dbReference type="Gene3D" id="1.10.4160.10">
    <property type="entry name" value="Hydantoin permease"/>
    <property type="match status" value="1"/>
</dbReference>
<dbReference type="Pfam" id="PF02133">
    <property type="entry name" value="Transp_cyt_pur"/>
    <property type="match status" value="1"/>
</dbReference>
<feature type="transmembrane region" description="Helical" evidence="8">
    <location>
        <begin position="245"/>
        <end position="268"/>
    </location>
</feature>
<feature type="transmembrane region" description="Helical" evidence="8">
    <location>
        <begin position="65"/>
        <end position="86"/>
    </location>
</feature>
<dbReference type="PANTHER" id="PTHR31806">
    <property type="entry name" value="PURINE-CYTOSINE PERMEASE FCY2-RELATED"/>
    <property type="match status" value="1"/>
</dbReference>
<keyword evidence="5 8" id="KW-1133">Transmembrane helix</keyword>
<accession>A0A326UDC9</accession>
<dbReference type="OrthoDB" id="9780088at2"/>
<feature type="transmembrane region" description="Helical" evidence="8">
    <location>
        <begin position="392"/>
        <end position="414"/>
    </location>
</feature>
<comment type="similarity">
    <text evidence="2 7">Belongs to the purine-cytosine permease (2.A.39) family.</text>
</comment>
<feature type="transmembrane region" description="Helical" evidence="8">
    <location>
        <begin position="205"/>
        <end position="224"/>
    </location>
</feature>
<dbReference type="GO" id="GO:0005886">
    <property type="term" value="C:plasma membrane"/>
    <property type="evidence" value="ECO:0007669"/>
    <property type="project" value="TreeGrafter"/>
</dbReference>
<evidence type="ECO:0000256" key="1">
    <source>
        <dbReference type="ARBA" id="ARBA00004141"/>
    </source>
</evidence>
<dbReference type="InterPro" id="IPR001248">
    <property type="entry name" value="Pur-cyt_permease"/>
</dbReference>
<organism evidence="9 10">
    <name type="scientific">Thermosporothrix hazakensis</name>
    <dbReference type="NCBI Taxonomy" id="644383"/>
    <lineage>
        <taxon>Bacteria</taxon>
        <taxon>Bacillati</taxon>
        <taxon>Chloroflexota</taxon>
        <taxon>Ktedonobacteria</taxon>
        <taxon>Ktedonobacterales</taxon>
        <taxon>Thermosporotrichaceae</taxon>
        <taxon>Thermosporothrix</taxon>
    </lineage>
</organism>
<feature type="transmembrane region" description="Helical" evidence="8">
    <location>
        <begin position="434"/>
        <end position="450"/>
    </location>
</feature>
<gene>
    <name evidence="9" type="ORF">EI42_03482</name>
</gene>
<feature type="transmembrane region" description="Helical" evidence="8">
    <location>
        <begin position="39"/>
        <end position="59"/>
    </location>
</feature>
<feature type="transmembrane region" description="Helical" evidence="8">
    <location>
        <begin position="352"/>
        <end position="372"/>
    </location>
</feature>
<sequence>MSSISSEKTPEKSTAFEAIGIERVPEDDRQHTQLRDTMWIWLSSNAVVATVAIGMLNIYYGLGFWLSLAVILVFNALAVIPVSFMTTLGPKTGLAQIPLAQFSFGPYVIKLPALLNCLACIGWSAVNASLGADLIVSVTGNAIPWWVALLCIIVIVALISIFGYFIVHSFERFAWIPVIAIYLYIAIAAAPHFNINQPMTAQGGMMIFSGILTFGGAIFGNAIGWSSYAADYTRHMPASASSRRVFTYSFLGIMIPCVLLEVIGLLLTTGVKGDTVGDLVINALGQNALTTVVLLLLALSVIANNVLSDYSFGLSMQVLGLKSVKRWILTAVGALAYTGLAFVLHGNFSLNLQGFLLLIAYWLGVWTPIILIEHAMRKGAYPVEDCDNPSKLPVGIAALVTFIISIGIAVLGINQASVIGYEGPLSHLLADADIGFPLAVIVASILYYPLRKMEKAKFGR</sequence>
<dbReference type="PANTHER" id="PTHR31806:SF1">
    <property type="entry name" value="PURINE-CYTOSINE PERMEASE FCY2-RELATED"/>
    <property type="match status" value="1"/>
</dbReference>
<evidence type="ECO:0000313" key="10">
    <source>
        <dbReference type="Proteomes" id="UP000248806"/>
    </source>
</evidence>
<dbReference type="PIRSF" id="PIRSF002744">
    <property type="entry name" value="Pur-cyt_permease"/>
    <property type="match status" value="1"/>
</dbReference>
<name>A0A326UDC9_THEHA</name>